<proteinExistence type="predicted"/>
<accession>A0A972FJU5</accession>
<keyword evidence="1" id="KW-1133">Transmembrane helix</keyword>
<evidence type="ECO:0000259" key="2">
    <source>
        <dbReference type="Pfam" id="PF09851"/>
    </source>
</evidence>
<evidence type="ECO:0000313" key="4">
    <source>
        <dbReference type="Proteomes" id="UP000712080"/>
    </source>
</evidence>
<protein>
    <submittedName>
        <fullName evidence="3">SHOCT domain-containing protein</fullName>
    </submittedName>
</protein>
<comment type="caution">
    <text evidence="3">The sequence shown here is derived from an EMBL/GenBank/DDBJ whole genome shotgun (WGS) entry which is preliminary data.</text>
</comment>
<dbReference type="RefSeq" id="WP_169525430.1">
    <property type="nucleotide sequence ID" value="NZ_JAAMPU010000090.1"/>
</dbReference>
<name>A0A972FJU5_9FLAO</name>
<sequence length="202" mass="22733">METKTIPFASGSIEVTDSKISFRSAVKDIKQFQSMERHNMGHVNSEQYTYLGIMPIQLALRSLLFGVMLAVIAIAADIQFFSVVGVAAIVFGLVTFNLDLWVDGFLGTRFGYQLCAYFFASKGHKITIQNNSGGDHIVFYVALEQLDEAMKLESYRITERPDTNPVQPIGGIHDLEKINELYQKGILTEEEFTQKKKQLLNL</sequence>
<dbReference type="InterPro" id="IPR018649">
    <property type="entry name" value="SHOCT"/>
</dbReference>
<keyword evidence="4" id="KW-1185">Reference proteome</keyword>
<evidence type="ECO:0000313" key="3">
    <source>
        <dbReference type="EMBL" id="NMH26530.1"/>
    </source>
</evidence>
<gene>
    <name evidence="3" type="ORF">G6047_00665</name>
</gene>
<dbReference type="EMBL" id="JAAMPU010000090">
    <property type="protein sequence ID" value="NMH26530.1"/>
    <property type="molecule type" value="Genomic_DNA"/>
</dbReference>
<organism evidence="3 4">
    <name type="scientific">Flavobacterium silvaticum</name>
    <dbReference type="NCBI Taxonomy" id="1852020"/>
    <lineage>
        <taxon>Bacteria</taxon>
        <taxon>Pseudomonadati</taxon>
        <taxon>Bacteroidota</taxon>
        <taxon>Flavobacteriia</taxon>
        <taxon>Flavobacteriales</taxon>
        <taxon>Flavobacteriaceae</taxon>
        <taxon>Flavobacterium</taxon>
    </lineage>
</organism>
<reference evidence="3" key="1">
    <citation type="submission" date="2020-02" db="EMBL/GenBank/DDBJ databases">
        <title>Flavobacterium sp. genome.</title>
        <authorList>
            <person name="Jung H.S."/>
            <person name="Baek J.H."/>
            <person name="Jeon C.O."/>
        </authorList>
    </citation>
    <scope>NUCLEOTIDE SEQUENCE</scope>
    <source>
        <strain evidence="3">SE-s28</strain>
    </source>
</reference>
<keyword evidence="1" id="KW-0472">Membrane</keyword>
<keyword evidence="1" id="KW-0812">Transmembrane</keyword>
<dbReference type="Pfam" id="PF09851">
    <property type="entry name" value="SHOCT"/>
    <property type="match status" value="1"/>
</dbReference>
<feature type="domain" description="SHOCT" evidence="2">
    <location>
        <begin position="175"/>
        <end position="200"/>
    </location>
</feature>
<dbReference type="AlphaFoldDB" id="A0A972FJU5"/>
<evidence type="ECO:0000256" key="1">
    <source>
        <dbReference type="SAM" id="Phobius"/>
    </source>
</evidence>
<dbReference type="Proteomes" id="UP000712080">
    <property type="component" value="Unassembled WGS sequence"/>
</dbReference>
<feature type="transmembrane region" description="Helical" evidence="1">
    <location>
        <begin position="63"/>
        <end position="94"/>
    </location>
</feature>